<evidence type="ECO:0000256" key="3">
    <source>
        <dbReference type="ARBA" id="ARBA00022729"/>
    </source>
</evidence>
<keyword evidence="6" id="KW-1185">Reference proteome</keyword>
<dbReference type="InterPro" id="IPR008983">
    <property type="entry name" value="Tumour_necrosis_fac-like_dom"/>
</dbReference>
<feature type="domain" description="C1q" evidence="4">
    <location>
        <begin position="63"/>
        <end position="203"/>
    </location>
</feature>
<reference evidence="5" key="3">
    <citation type="submission" date="2025-09" db="UniProtKB">
        <authorList>
            <consortium name="Ensembl"/>
        </authorList>
    </citation>
    <scope>IDENTIFICATION</scope>
</reference>
<dbReference type="PRINTS" id="PR00007">
    <property type="entry name" value="COMPLEMNTC1Q"/>
</dbReference>
<reference evidence="5" key="1">
    <citation type="submission" date="2020-06" db="EMBL/GenBank/DDBJ databases">
        <authorList>
            <consortium name="Wellcome Sanger Institute Data Sharing"/>
        </authorList>
    </citation>
    <scope>NUCLEOTIDE SEQUENCE [LARGE SCALE GENOMIC DNA]</scope>
</reference>
<comment type="subcellular location">
    <subcellularLocation>
        <location evidence="1">Secreted</location>
    </subcellularLocation>
</comment>
<evidence type="ECO:0000259" key="4">
    <source>
        <dbReference type="PROSITE" id="PS50871"/>
    </source>
</evidence>
<evidence type="ECO:0000313" key="5">
    <source>
        <dbReference type="Ensembl" id="ENSGWIP00000051283.1"/>
    </source>
</evidence>
<organism evidence="5 6">
    <name type="scientific">Gouania willdenowi</name>
    <name type="common">Blunt-snouted clingfish</name>
    <name type="synonym">Lepadogaster willdenowi</name>
    <dbReference type="NCBI Taxonomy" id="441366"/>
    <lineage>
        <taxon>Eukaryota</taxon>
        <taxon>Metazoa</taxon>
        <taxon>Chordata</taxon>
        <taxon>Craniata</taxon>
        <taxon>Vertebrata</taxon>
        <taxon>Euteleostomi</taxon>
        <taxon>Actinopterygii</taxon>
        <taxon>Neopterygii</taxon>
        <taxon>Teleostei</taxon>
        <taxon>Neoteleostei</taxon>
        <taxon>Acanthomorphata</taxon>
        <taxon>Ovalentaria</taxon>
        <taxon>Blenniimorphae</taxon>
        <taxon>Blenniiformes</taxon>
        <taxon>Gobiesocoidei</taxon>
        <taxon>Gobiesocidae</taxon>
        <taxon>Gobiesocinae</taxon>
        <taxon>Gouania</taxon>
    </lineage>
</organism>
<dbReference type="Gene3D" id="2.60.120.40">
    <property type="match status" value="1"/>
</dbReference>
<reference evidence="5" key="2">
    <citation type="submission" date="2025-08" db="UniProtKB">
        <authorList>
            <consortium name="Ensembl"/>
        </authorList>
    </citation>
    <scope>IDENTIFICATION</scope>
</reference>
<keyword evidence="3" id="KW-0732">Signal</keyword>
<keyword evidence="2" id="KW-0964">Secreted</keyword>
<dbReference type="Pfam" id="PF00386">
    <property type="entry name" value="C1q"/>
    <property type="match status" value="1"/>
</dbReference>
<evidence type="ECO:0000256" key="1">
    <source>
        <dbReference type="ARBA" id="ARBA00004613"/>
    </source>
</evidence>
<protein>
    <recommendedName>
        <fullName evidence="4">C1q domain-containing protein</fullName>
    </recommendedName>
</protein>
<dbReference type="GO" id="GO:0005576">
    <property type="term" value="C:extracellular region"/>
    <property type="evidence" value="ECO:0007669"/>
    <property type="project" value="UniProtKB-SubCell"/>
</dbReference>
<name>A0A8C5HXV4_GOUWI</name>
<dbReference type="PANTHER" id="PTHR22923">
    <property type="entry name" value="CEREBELLIN-RELATED"/>
    <property type="match status" value="1"/>
</dbReference>
<dbReference type="InterPro" id="IPR001073">
    <property type="entry name" value="C1q_dom"/>
</dbReference>
<dbReference type="InterPro" id="IPR050822">
    <property type="entry name" value="Cerebellin_Synaptic_Org"/>
</dbReference>
<dbReference type="Proteomes" id="UP000694680">
    <property type="component" value="Chromosome 13"/>
</dbReference>
<dbReference type="PANTHER" id="PTHR22923:SF102">
    <property type="entry name" value="CEREBELLIN 13-RELATED"/>
    <property type="match status" value="1"/>
</dbReference>
<dbReference type="AlphaFoldDB" id="A0A8C5HXV4"/>
<sequence length="203" mass="22640">LQVNKLFLQSNFLSNFYDACFKRRNSELYQDSEERQRRFVILSQYLSIPVPGPSATLKGLFSLTVRQVAFSASLWTSGSGGLTGPFNTNTDLIFKGFIENIGNAYNPQTGLFTAPVRGGYHFELYIHGYGNRSYALAAWLVENRQHICSAHAYQPSNGVQTANGATLQLEVGDVVLVCQWANTVIWDDNNVHTIFSGPLLFTM</sequence>
<dbReference type="PROSITE" id="PS50871">
    <property type="entry name" value="C1Q"/>
    <property type="match status" value="1"/>
</dbReference>
<proteinExistence type="predicted"/>
<dbReference type="SMART" id="SM00110">
    <property type="entry name" value="C1Q"/>
    <property type="match status" value="1"/>
</dbReference>
<accession>A0A8C5HXV4</accession>
<dbReference type="SUPFAM" id="SSF49842">
    <property type="entry name" value="TNF-like"/>
    <property type="match status" value="1"/>
</dbReference>
<evidence type="ECO:0000256" key="2">
    <source>
        <dbReference type="ARBA" id="ARBA00022525"/>
    </source>
</evidence>
<dbReference type="Ensembl" id="ENSGWIT00000055365.1">
    <property type="protein sequence ID" value="ENSGWIP00000051283.1"/>
    <property type="gene ID" value="ENSGWIG00000024865.1"/>
</dbReference>
<evidence type="ECO:0000313" key="6">
    <source>
        <dbReference type="Proteomes" id="UP000694680"/>
    </source>
</evidence>